<dbReference type="Pfam" id="PF17242">
    <property type="entry name" value="DUF5315"/>
    <property type="match status" value="1"/>
</dbReference>
<protein>
    <submittedName>
        <fullName evidence="2">Uncharacterized protein</fullName>
    </submittedName>
</protein>
<reference evidence="2 3" key="1">
    <citation type="submission" date="2024-05" db="EMBL/GenBank/DDBJ databases">
        <title>Long read based assembly of the Candida bracarensis genome reveals expanded adhesin content.</title>
        <authorList>
            <person name="Marcet-Houben M."/>
            <person name="Ksiezopolska E."/>
            <person name="Gabaldon T."/>
        </authorList>
    </citation>
    <scope>NUCLEOTIDE SEQUENCE [LARGE SCALE GENOMIC DNA]</scope>
    <source>
        <strain evidence="2 3">CBM6</strain>
    </source>
</reference>
<evidence type="ECO:0000256" key="1">
    <source>
        <dbReference type="SAM" id="MobiDB-lite"/>
    </source>
</evidence>
<feature type="compositionally biased region" description="Basic residues" evidence="1">
    <location>
        <begin position="39"/>
        <end position="50"/>
    </location>
</feature>
<sequence length="221" mass="25283">MDPLTPVVLEDPSGKEPGTHSSGTYSDDGILSSDETHSKKSTTSRHKKDHARKDYPILSTSTSRSTMHGHGRRKNAVDAAEAGPPRSASPFHISSSIHSKTDNSKHSLRTEYKWTEIDMLDDVRQMAQEVFYTDGFPQDFERKIEQTRDSQAQLFNLMKDRNLKLQATKRRTVRDSHIDEESQVHVEDEGMEPFDQEELENTKNEERNYVRNIVGIVNNLR</sequence>
<evidence type="ECO:0000313" key="2">
    <source>
        <dbReference type="EMBL" id="KAL3235342.1"/>
    </source>
</evidence>
<keyword evidence="3" id="KW-1185">Reference proteome</keyword>
<dbReference type="EMBL" id="JBEVYD010000001">
    <property type="protein sequence ID" value="KAL3235342.1"/>
    <property type="molecule type" value="Genomic_DNA"/>
</dbReference>
<proteinExistence type="predicted"/>
<name>A0ABR4P171_9SACH</name>
<gene>
    <name evidence="2" type="ORF">RNJ44_00101</name>
</gene>
<evidence type="ECO:0000313" key="3">
    <source>
        <dbReference type="Proteomes" id="UP001623330"/>
    </source>
</evidence>
<accession>A0ABR4P171</accession>
<feature type="region of interest" description="Disordered" evidence="1">
    <location>
        <begin position="1"/>
        <end position="107"/>
    </location>
</feature>
<dbReference type="Proteomes" id="UP001623330">
    <property type="component" value="Unassembled WGS sequence"/>
</dbReference>
<comment type="caution">
    <text evidence="2">The sequence shown here is derived from an EMBL/GenBank/DDBJ whole genome shotgun (WGS) entry which is preliminary data.</text>
</comment>
<organism evidence="2 3">
    <name type="scientific">Nakaseomyces bracarensis</name>
    <dbReference type="NCBI Taxonomy" id="273131"/>
    <lineage>
        <taxon>Eukaryota</taxon>
        <taxon>Fungi</taxon>
        <taxon>Dikarya</taxon>
        <taxon>Ascomycota</taxon>
        <taxon>Saccharomycotina</taxon>
        <taxon>Saccharomycetes</taxon>
        <taxon>Saccharomycetales</taxon>
        <taxon>Saccharomycetaceae</taxon>
        <taxon>Nakaseomyces</taxon>
    </lineage>
</organism>